<proteinExistence type="predicted"/>
<feature type="domain" description="O-methyltransferase dimerisation" evidence="6">
    <location>
        <begin position="11"/>
        <end position="85"/>
    </location>
</feature>
<dbReference type="PANTHER" id="PTHR43712:SF2">
    <property type="entry name" value="O-METHYLTRANSFERASE CICE"/>
    <property type="match status" value="1"/>
</dbReference>
<dbReference type="EMBL" id="FNHE01000005">
    <property type="protein sequence ID" value="SDM33733.1"/>
    <property type="molecule type" value="Genomic_DNA"/>
</dbReference>
<dbReference type="GO" id="GO:0032259">
    <property type="term" value="P:methylation"/>
    <property type="evidence" value="ECO:0007669"/>
    <property type="project" value="UniProtKB-KW"/>
</dbReference>
<dbReference type="AlphaFoldDB" id="A0A1G9SE30"/>
<dbReference type="InterPro" id="IPR036390">
    <property type="entry name" value="WH_DNA-bd_sf"/>
</dbReference>
<dbReference type="Pfam" id="PF08100">
    <property type="entry name" value="Dimerisation"/>
    <property type="match status" value="1"/>
</dbReference>
<dbReference type="InterPro" id="IPR036388">
    <property type="entry name" value="WH-like_DNA-bd_sf"/>
</dbReference>
<dbReference type="GO" id="GO:0046983">
    <property type="term" value="F:protein dimerization activity"/>
    <property type="evidence" value="ECO:0007669"/>
    <property type="project" value="InterPro"/>
</dbReference>
<gene>
    <name evidence="7" type="ORF">SAMN05660642_02197</name>
</gene>
<evidence type="ECO:0000256" key="2">
    <source>
        <dbReference type="ARBA" id="ARBA00022679"/>
    </source>
</evidence>
<keyword evidence="1 7" id="KW-0489">Methyltransferase</keyword>
<dbReference type="PANTHER" id="PTHR43712">
    <property type="entry name" value="PUTATIVE (AFU_ORTHOLOGUE AFUA_4G14580)-RELATED"/>
    <property type="match status" value="1"/>
</dbReference>
<evidence type="ECO:0000313" key="7">
    <source>
        <dbReference type="EMBL" id="SDM33733.1"/>
    </source>
</evidence>
<dbReference type="SUPFAM" id="SSF53335">
    <property type="entry name" value="S-adenosyl-L-methionine-dependent methyltransferases"/>
    <property type="match status" value="1"/>
</dbReference>
<reference evidence="8" key="1">
    <citation type="submission" date="2016-10" db="EMBL/GenBank/DDBJ databases">
        <authorList>
            <person name="Varghese N."/>
            <person name="Submissions S."/>
        </authorList>
    </citation>
    <scope>NUCLEOTIDE SEQUENCE [LARGE SCALE GENOMIC DNA]</scope>
    <source>
        <strain evidence="8">DSM 45419</strain>
    </source>
</reference>
<evidence type="ECO:0000256" key="1">
    <source>
        <dbReference type="ARBA" id="ARBA00022603"/>
    </source>
</evidence>
<dbReference type="Pfam" id="PF00891">
    <property type="entry name" value="Methyltransf_2"/>
    <property type="match status" value="1"/>
</dbReference>
<dbReference type="Gene3D" id="3.40.50.150">
    <property type="entry name" value="Vaccinia Virus protein VP39"/>
    <property type="match status" value="1"/>
</dbReference>
<dbReference type="OrthoDB" id="4145676at2"/>
<dbReference type="Gene3D" id="1.10.10.10">
    <property type="entry name" value="Winged helix-like DNA-binding domain superfamily/Winged helix DNA-binding domain"/>
    <property type="match status" value="1"/>
</dbReference>
<keyword evidence="2 7" id="KW-0808">Transferase</keyword>
<evidence type="ECO:0000256" key="4">
    <source>
        <dbReference type="PIRSR" id="PIRSR005739-1"/>
    </source>
</evidence>
<feature type="domain" description="O-methyltransferase C-terminal" evidence="5">
    <location>
        <begin position="111"/>
        <end position="304"/>
    </location>
</feature>
<accession>A0A1G9SE30</accession>
<protein>
    <submittedName>
        <fullName evidence="7">Hydroxyneurosporene-O-methyltransferase</fullName>
    </submittedName>
</protein>
<dbReference type="InterPro" id="IPR012967">
    <property type="entry name" value="COMT_dimerisation"/>
</dbReference>
<dbReference type="STRING" id="1137991.SAMN05660642_02197"/>
<dbReference type="SUPFAM" id="SSF46785">
    <property type="entry name" value="Winged helix' DNA-binding domain"/>
    <property type="match status" value="1"/>
</dbReference>
<name>A0A1G9SE30_9ACTN</name>
<evidence type="ECO:0000259" key="6">
    <source>
        <dbReference type="Pfam" id="PF08100"/>
    </source>
</evidence>
<dbReference type="PROSITE" id="PS51683">
    <property type="entry name" value="SAM_OMT_II"/>
    <property type="match status" value="1"/>
</dbReference>
<feature type="active site" description="Proton acceptor" evidence="4">
    <location>
        <position position="233"/>
    </location>
</feature>
<dbReference type="InterPro" id="IPR001077">
    <property type="entry name" value="COMT_C"/>
</dbReference>
<evidence type="ECO:0000313" key="8">
    <source>
        <dbReference type="Proteomes" id="UP000198680"/>
    </source>
</evidence>
<keyword evidence="8" id="KW-1185">Reference proteome</keyword>
<dbReference type="PIRSF" id="PIRSF005739">
    <property type="entry name" value="O-mtase"/>
    <property type="match status" value="1"/>
</dbReference>
<sequence length="330" mass="34362">MPGSAVDRLARLADGYLVTQLLHVAVELGVPDALAAGPRSAADLARELGAVPGALHRVLRGLAAEEVLDELPDGRFALSPVGELLRPGVPGSLPGVVAARGGLYFRSAAGLLTAVRDGGTPFELVEGRPFFDALAAEPARLRAFRASMADRSGREAGAVVAVYDVSGLASVVDVGGGSGVLLRAVRERAPSADVLLFDRPEVVAGSDLPAVGGDFFEQVPAGSDAYLLSRVLHDWDDDAARRVLTVCRTAMRPDSVLLVVEAVLPERAAEDPAAVRMDLTMLVLLPGRERTAAEYAALCEAAGLRLTRDVPTDAGVHVLEVRPAQALPPG</sequence>
<dbReference type="InterPro" id="IPR016461">
    <property type="entry name" value="COMT-like"/>
</dbReference>
<organism evidence="7 8">
    <name type="scientific">Geodermatophilus siccatus</name>
    <dbReference type="NCBI Taxonomy" id="1137991"/>
    <lineage>
        <taxon>Bacteria</taxon>
        <taxon>Bacillati</taxon>
        <taxon>Actinomycetota</taxon>
        <taxon>Actinomycetes</taxon>
        <taxon>Geodermatophilales</taxon>
        <taxon>Geodermatophilaceae</taxon>
        <taxon>Geodermatophilus</taxon>
    </lineage>
</organism>
<keyword evidence="3" id="KW-0949">S-adenosyl-L-methionine</keyword>
<dbReference type="GO" id="GO:0008171">
    <property type="term" value="F:O-methyltransferase activity"/>
    <property type="evidence" value="ECO:0007669"/>
    <property type="project" value="InterPro"/>
</dbReference>
<dbReference type="InterPro" id="IPR029063">
    <property type="entry name" value="SAM-dependent_MTases_sf"/>
</dbReference>
<dbReference type="Proteomes" id="UP000198680">
    <property type="component" value="Unassembled WGS sequence"/>
</dbReference>
<evidence type="ECO:0000259" key="5">
    <source>
        <dbReference type="Pfam" id="PF00891"/>
    </source>
</evidence>
<evidence type="ECO:0000256" key="3">
    <source>
        <dbReference type="ARBA" id="ARBA00022691"/>
    </source>
</evidence>
<dbReference type="RefSeq" id="WP_091217735.1">
    <property type="nucleotide sequence ID" value="NZ_FNHE01000005.1"/>
</dbReference>